<feature type="domain" description="Glycosyl transferase family 1" evidence="1">
    <location>
        <begin position="135"/>
        <end position="275"/>
    </location>
</feature>
<reference evidence="2" key="2">
    <citation type="submission" date="2020-09" db="EMBL/GenBank/DDBJ databases">
        <authorList>
            <person name="Sun Q."/>
            <person name="Kim S."/>
        </authorList>
    </citation>
    <scope>NUCLEOTIDE SEQUENCE</scope>
    <source>
        <strain evidence="2">KCTC 23224</strain>
    </source>
</reference>
<evidence type="ECO:0000313" key="2">
    <source>
        <dbReference type="EMBL" id="GHB31400.1"/>
    </source>
</evidence>
<dbReference type="Pfam" id="PF00534">
    <property type="entry name" value="Glycos_transf_1"/>
    <property type="match status" value="1"/>
</dbReference>
<evidence type="ECO:0000313" key="3">
    <source>
        <dbReference type="Proteomes" id="UP000642809"/>
    </source>
</evidence>
<proteinExistence type="predicted"/>
<name>A0A8J3G4K4_9BACT</name>
<keyword evidence="3" id="KW-1185">Reference proteome</keyword>
<gene>
    <name evidence="2" type="ORF">GCM10008106_10170</name>
</gene>
<dbReference type="Proteomes" id="UP000642809">
    <property type="component" value="Unassembled WGS sequence"/>
</dbReference>
<sequence length="350" mass="39374">MASKGNSVDMLERLGTLENVFFKKVGNEYDLGLFGNKVGVYKKLIAEKIKENDVLIPSDDEACWAACASFGDQAKLIGVLHSDDKHYFDLAKKYKKYVAGFVSVSNRIHVKLSSEIPSCIIPCGIQLEVYKFELPKENQIIWIGRLEEEQKRFSDIIHFAKLLKRDNSDWWIEVYGDGEGREQLEGLVKSYSLESYVILKGWQSPQKVSQALSKAKILLQTSNHEGMSVAVMEALASGCIILSSRVSGVEDLEKENKHGISVVNLFEIGNIAKAYEDFKLLASNDISFLVHEARALAEKHFELGTCLHQFREFSSNLKLQEGLKDAAPIVHILLSPLVSSLRQLKLKYFV</sequence>
<reference evidence="2" key="1">
    <citation type="journal article" date="2014" name="Int. J. Syst. Evol. Microbiol.">
        <title>Complete genome sequence of Corynebacterium casei LMG S-19264T (=DSM 44701T), isolated from a smear-ripened cheese.</title>
        <authorList>
            <consortium name="US DOE Joint Genome Institute (JGI-PGF)"/>
            <person name="Walter F."/>
            <person name="Albersmeier A."/>
            <person name="Kalinowski J."/>
            <person name="Ruckert C."/>
        </authorList>
    </citation>
    <scope>NUCLEOTIDE SEQUENCE</scope>
    <source>
        <strain evidence="2">KCTC 23224</strain>
    </source>
</reference>
<dbReference type="PANTHER" id="PTHR12526">
    <property type="entry name" value="GLYCOSYLTRANSFERASE"/>
    <property type="match status" value="1"/>
</dbReference>
<dbReference type="SUPFAM" id="SSF53756">
    <property type="entry name" value="UDP-Glycosyltransferase/glycogen phosphorylase"/>
    <property type="match status" value="1"/>
</dbReference>
<dbReference type="PANTHER" id="PTHR12526:SF630">
    <property type="entry name" value="GLYCOSYLTRANSFERASE"/>
    <property type="match status" value="1"/>
</dbReference>
<comment type="caution">
    <text evidence="2">The sequence shown here is derived from an EMBL/GenBank/DDBJ whole genome shotgun (WGS) entry which is preliminary data.</text>
</comment>
<dbReference type="EMBL" id="BMYF01000005">
    <property type="protein sequence ID" value="GHB31400.1"/>
    <property type="molecule type" value="Genomic_DNA"/>
</dbReference>
<dbReference type="InterPro" id="IPR001296">
    <property type="entry name" value="Glyco_trans_1"/>
</dbReference>
<organism evidence="2 3">
    <name type="scientific">Mongoliitalea lutea</name>
    <dbReference type="NCBI Taxonomy" id="849756"/>
    <lineage>
        <taxon>Bacteria</taxon>
        <taxon>Pseudomonadati</taxon>
        <taxon>Bacteroidota</taxon>
        <taxon>Cytophagia</taxon>
        <taxon>Cytophagales</taxon>
        <taxon>Cyclobacteriaceae</taxon>
        <taxon>Mongoliitalea</taxon>
    </lineage>
</organism>
<evidence type="ECO:0000259" key="1">
    <source>
        <dbReference type="Pfam" id="PF00534"/>
    </source>
</evidence>
<dbReference type="AlphaFoldDB" id="A0A8J3G4K4"/>
<dbReference type="Gene3D" id="3.40.50.2000">
    <property type="entry name" value="Glycogen Phosphorylase B"/>
    <property type="match status" value="2"/>
</dbReference>
<dbReference type="GO" id="GO:0016757">
    <property type="term" value="F:glycosyltransferase activity"/>
    <property type="evidence" value="ECO:0007669"/>
    <property type="project" value="InterPro"/>
</dbReference>
<accession>A0A8J3G4K4</accession>
<protein>
    <recommendedName>
        <fullName evidence="1">Glycosyl transferase family 1 domain-containing protein</fullName>
    </recommendedName>
</protein>